<gene>
    <name evidence="2" type="ORF">AU14_02670</name>
</gene>
<dbReference type="KEGG" id="msx:AU14_02670"/>
<evidence type="ECO:0000313" key="2">
    <source>
        <dbReference type="EMBL" id="AHI27935.1"/>
    </source>
</evidence>
<proteinExistence type="predicted"/>
<dbReference type="SUPFAM" id="SSF159594">
    <property type="entry name" value="XCC0632-like"/>
    <property type="match status" value="1"/>
</dbReference>
<dbReference type="STRING" id="1420916.AU14_02670"/>
<reference evidence="2 3" key="1">
    <citation type="journal article" date="2014" name="Genome Announc.">
        <title>Draft Genome Sequences of Marinobacter similis A3d10T and Marinobacter salarius R9SW1T.</title>
        <authorList>
            <person name="Ivanova E.P."/>
            <person name="Ng H.J."/>
            <person name="Webb H.K."/>
            <person name="Feng G."/>
            <person name="Oshima K."/>
            <person name="Hattori M."/>
            <person name="Ohkuma M."/>
            <person name="Sergeev A.F."/>
            <person name="Mikhailov V.V."/>
            <person name="Crawford R.J."/>
            <person name="Sawabe T."/>
        </authorList>
    </citation>
    <scope>NUCLEOTIDE SEQUENCE [LARGE SCALE GENOMIC DNA]</scope>
    <source>
        <strain evidence="2 3">A3d10</strain>
    </source>
</reference>
<protein>
    <recommendedName>
        <fullName evidence="1">ABC-type transport auxiliary lipoprotein component domain-containing protein</fullName>
    </recommendedName>
</protein>
<dbReference type="InterPro" id="IPR005586">
    <property type="entry name" value="ABC_trans_aux"/>
</dbReference>
<evidence type="ECO:0000313" key="3">
    <source>
        <dbReference type="Proteomes" id="UP000061489"/>
    </source>
</evidence>
<organism evidence="2 3">
    <name type="scientific">Marinobacter similis</name>
    <dbReference type="NCBI Taxonomy" id="1420916"/>
    <lineage>
        <taxon>Bacteria</taxon>
        <taxon>Pseudomonadati</taxon>
        <taxon>Pseudomonadota</taxon>
        <taxon>Gammaproteobacteria</taxon>
        <taxon>Pseudomonadales</taxon>
        <taxon>Marinobacteraceae</taxon>
        <taxon>Marinobacter</taxon>
    </lineage>
</organism>
<keyword evidence="3" id="KW-1185">Reference proteome</keyword>
<sequence>MTGCTVYPTLEAPRVMDFAAPSSAIRADQTRPLSLRVDTPYASDPLGTNRILAKPTPLEFQIYPSVRWRDAAPVVMRDLLVETFRHSQGFSSVISDTNPANADWTLVSELTAFHTEYQTEDIQAVIELHGQLVDNQSRKTLCATSFKVQERSESEAIEQVVEAFSRAGQELSESVVRWAGECHQPKP</sequence>
<dbReference type="Pfam" id="PF03886">
    <property type="entry name" value="ABC_trans_aux"/>
    <property type="match status" value="1"/>
</dbReference>
<accession>W5YG31</accession>
<dbReference type="HOGENOM" id="CLU_093163_2_0_6"/>
<dbReference type="Proteomes" id="UP000061489">
    <property type="component" value="Chromosome"/>
</dbReference>
<evidence type="ECO:0000259" key="1">
    <source>
        <dbReference type="Pfam" id="PF03886"/>
    </source>
</evidence>
<dbReference type="EMBL" id="CP007151">
    <property type="protein sequence ID" value="AHI27935.1"/>
    <property type="molecule type" value="Genomic_DNA"/>
</dbReference>
<dbReference type="AlphaFoldDB" id="W5YG31"/>
<dbReference type="Gene3D" id="3.40.50.10610">
    <property type="entry name" value="ABC-type transport auxiliary lipoprotein component"/>
    <property type="match status" value="1"/>
</dbReference>
<name>W5YG31_9GAMM</name>
<feature type="domain" description="ABC-type transport auxiliary lipoprotein component" evidence="1">
    <location>
        <begin position="20"/>
        <end position="175"/>
    </location>
</feature>